<keyword evidence="2" id="KW-1133">Transmembrane helix</keyword>
<feature type="region of interest" description="Disordered" evidence="1">
    <location>
        <begin position="70"/>
        <end position="89"/>
    </location>
</feature>
<dbReference type="RefSeq" id="WP_176455270.1">
    <property type="nucleotide sequence ID" value="NZ_LN846932.1"/>
</dbReference>
<geneLocation type="plasmid" evidence="3">
    <name>LMA_pa</name>
</geneLocation>
<reference evidence="3 4" key="1">
    <citation type="submission" date="2015-04" db="EMBL/GenBank/DDBJ databases">
        <title>Carnobacterium maltaromaticum LMA28 complete chromosome sequence.</title>
        <authorList>
            <person name="Borges F."/>
            <person name="Cailliez-Grimal C."/>
        </authorList>
    </citation>
    <scope>NUCLEOTIDE SEQUENCE [LARGE SCALE GENOMIC DNA]</scope>
    <source>
        <strain evidence="3 4">LMA28</strain>
        <plasmid evidence="4">Chromosome</plasmid>
    </source>
</reference>
<dbReference type="EMBL" id="LN846932">
    <property type="protein sequence ID" value="CRI06670.1"/>
    <property type="molecule type" value="Genomic_DNA"/>
</dbReference>
<gene>
    <name evidence="3" type="ORF">BN424_pa0005</name>
</gene>
<dbReference type="Proteomes" id="UP000464233">
    <property type="component" value="Plasmid LMA_pa"/>
</dbReference>
<evidence type="ECO:0000256" key="2">
    <source>
        <dbReference type="SAM" id="Phobius"/>
    </source>
</evidence>
<keyword evidence="2" id="KW-0472">Membrane</keyword>
<evidence type="ECO:0000313" key="4">
    <source>
        <dbReference type="Proteomes" id="UP000464233"/>
    </source>
</evidence>
<accession>A0A1Z5AX76</accession>
<evidence type="ECO:0000313" key="3">
    <source>
        <dbReference type="EMBL" id="CRI06670.1"/>
    </source>
</evidence>
<proteinExistence type="predicted"/>
<evidence type="ECO:0000256" key="1">
    <source>
        <dbReference type="SAM" id="MobiDB-lite"/>
    </source>
</evidence>
<feature type="transmembrane region" description="Helical" evidence="2">
    <location>
        <begin position="26"/>
        <end position="48"/>
    </location>
</feature>
<protein>
    <submittedName>
        <fullName evidence="3">Uncharacterized protein</fullName>
    </submittedName>
</protein>
<name>A0A1Z5AX76_CARML</name>
<keyword evidence="3" id="KW-0614">Plasmid</keyword>
<organism evidence="3 4">
    <name type="scientific">Carnobacterium maltaromaticum</name>
    <name type="common">Carnobacterium piscicola</name>
    <dbReference type="NCBI Taxonomy" id="2751"/>
    <lineage>
        <taxon>Bacteria</taxon>
        <taxon>Bacillati</taxon>
        <taxon>Bacillota</taxon>
        <taxon>Bacilli</taxon>
        <taxon>Lactobacillales</taxon>
        <taxon>Carnobacteriaceae</taxon>
        <taxon>Carnobacterium</taxon>
    </lineage>
</organism>
<sequence length="89" mass="10119">MIYLTTIAISGRLHQQTNVNTAVSNYYTIGIIAGWLMQTVLTFGMASLNRQWLKKIKELKKEVKELGKMDLEGEKNDCRTTHSGSEEKN</sequence>
<dbReference type="AlphaFoldDB" id="A0A1Z5AX76"/>
<keyword evidence="2" id="KW-0812">Transmembrane</keyword>
<reference evidence="3 4" key="2">
    <citation type="submission" date="2015-04" db="EMBL/GenBank/DDBJ databases">
        <title>Carnobacterium maltaromaticum LMA28 plasmids.</title>
        <authorList>
            <person name="Cailliez-Grimal C."/>
            <person name="Iskandar C."/>
        </authorList>
    </citation>
    <scope>NUCLEOTIDE SEQUENCE [LARGE SCALE GENOMIC DNA]</scope>
    <source>
        <strain evidence="3 4">LMA28</strain>
        <plasmid evidence="4">Chromosome</plasmid>
    </source>
</reference>